<dbReference type="InterPro" id="IPR012966">
    <property type="entry name" value="AHD"/>
</dbReference>
<dbReference type="InterPro" id="IPR051364">
    <property type="entry name" value="Cytokinesis/Rho-signaling"/>
</dbReference>
<name>A0A1A9V4Q9_GLOAU</name>
<dbReference type="Proteomes" id="UP000078200">
    <property type="component" value="Unassembled WGS sequence"/>
</dbReference>
<dbReference type="CDD" id="cd01263">
    <property type="entry name" value="PH_anillin"/>
    <property type="match status" value="1"/>
</dbReference>
<keyword evidence="5" id="KW-1185">Reference proteome</keyword>
<dbReference type="GO" id="GO:0000915">
    <property type="term" value="P:actomyosin contractile ring assembly"/>
    <property type="evidence" value="ECO:0007669"/>
    <property type="project" value="TreeGrafter"/>
</dbReference>
<evidence type="ECO:0000256" key="2">
    <source>
        <dbReference type="SAM" id="MobiDB-lite"/>
    </source>
</evidence>
<evidence type="ECO:0000256" key="1">
    <source>
        <dbReference type="ARBA" id="ARBA00023054"/>
    </source>
</evidence>
<dbReference type="Pfam" id="PF00169">
    <property type="entry name" value="PH"/>
    <property type="match status" value="1"/>
</dbReference>
<keyword evidence="1" id="KW-0175">Coiled coil</keyword>
<dbReference type="InterPro" id="IPR037840">
    <property type="entry name" value="PH_Anillin"/>
</dbReference>
<dbReference type="PANTHER" id="PTHR21538:SF23">
    <property type="entry name" value="ANILLIN"/>
    <property type="match status" value="1"/>
</dbReference>
<dbReference type="InterPro" id="IPR001849">
    <property type="entry name" value="PH_domain"/>
</dbReference>
<feature type="region of interest" description="Disordered" evidence="2">
    <location>
        <begin position="132"/>
        <end position="155"/>
    </location>
</feature>
<evidence type="ECO:0000313" key="5">
    <source>
        <dbReference type="Proteomes" id="UP000078200"/>
    </source>
</evidence>
<accession>A0A1A9V4Q9</accession>
<feature type="compositionally biased region" description="Polar residues" evidence="2">
    <location>
        <begin position="444"/>
        <end position="456"/>
    </location>
</feature>
<dbReference type="VEuPathDB" id="VectorBase:GAUT025852"/>
<feature type="compositionally biased region" description="Basic and acidic residues" evidence="2">
    <location>
        <begin position="471"/>
        <end position="480"/>
    </location>
</feature>
<proteinExistence type="predicted"/>
<dbReference type="GO" id="GO:0000281">
    <property type="term" value="P:mitotic cytokinesis"/>
    <property type="evidence" value="ECO:0007669"/>
    <property type="project" value="TreeGrafter"/>
</dbReference>
<dbReference type="Gene3D" id="2.30.29.30">
    <property type="entry name" value="Pleckstrin-homology domain (PH domain)/Phosphotyrosine-binding domain (PTB)"/>
    <property type="match status" value="1"/>
</dbReference>
<dbReference type="FunFam" id="2.30.29.30:FF:000111">
    <property type="entry name" value="anillin isoform X1"/>
    <property type="match status" value="1"/>
</dbReference>
<dbReference type="EnsemblMetazoa" id="GAUT025852-RA">
    <property type="protein sequence ID" value="GAUT025852-PA"/>
    <property type="gene ID" value="GAUT025852"/>
</dbReference>
<dbReference type="SMART" id="SM00233">
    <property type="entry name" value="PH"/>
    <property type="match status" value="1"/>
</dbReference>
<protein>
    <submittedName>
        <fullName evidence="4">PH domain-containing protein</fullName>
    </submittedName>
</protein>
<evidence type="ECO:0000313" key="4">
    <source>
        <dbReference type="EnsemblMetazoa" id="GAUT025852-PA"/>
    </source>
</evidence>
<dbReference type="InterPro" id="IPR011993">
    <property type="entry name" value="PH-like_dom_sf"/>
</dbReference>
<dbReference type="PROSITE" id="PS50003">
    <property type="entry name" value="PH_DOMAIN"/>
    <property type="match status" value="1"/>
</dbReference>
<dbReference type="GO" id="GO:0005826">
    <property type="term" value="C:actomyosin contractile ring"/>
    <property type="evidence" value="ECO:0007669"/>
    <property type="project" value="TreeGrafter"/>
</dbReference>
<feature type="region of interest" description="Disordered" evidence="2">
    <location>
        <begin position="371"/>
        <end position="498"/>
    </location>
</feature>
<dbReference type="PANTHER" id="PTHR21538">
    <property type="entry name" value="ANILLIN/RHOTEKIN RTKN"/>
    <property type="match status" value="1"/>
</dbReference>
<dbReference type="GO" id="GO:0031106">
    <property type="term" value="P:septin ring organization"/>
    <property type="evidence" value="ECO:0007669"/>
    <property type="project" value="TreeGrafter"/>
</dbReference>
<dbReference type="STRING" id="7395.A0A1A9V4Q9"/>
<reference evidence="4" key="1">
    <citation type="submission" date="2020-05" db="UniProtKB">
        <authorList>
            <consortium name="EnsemblMetazoa"/>
        </authorList>
    </citation>
    <scope>IDENTIFICATION</scope>
    <source>
        <strain evidence="4">TTRI</strain>
    </source>
</reference>
<dbReference type="AlphaFoldDB" id="A0A1A9V4Q9"/>
<dbReference type="Pfam" id="PF08174">
    <property type="entry name" value="Anillin"/>
    <property type="match status" value="1"/>
</dbReference>
<dbReference type="SUPFAM" id="SSF50729">
    <property type="entry name" value="PH domain-like"/>
    <property type="match status" value="1"/>
</dbReference>
<organism evidence="4 5">
    <name type="scientific">Glossina austeni</name>
    <name type="common">Savannah tsetse fly</name>
    <dbReference type="NCBI Taxonomy" id="7395"/>
    <lineage>
        <taxon>Eukaryota</taxon>
        <taxon>Metazoa</taxon>
        <taxon>Ecdysozoa</taxon>
        <taxon>Arthropoda</taxon>
        <taxon>Hexapoda</taxon>
        <taxon>Insecta</taxon>
        <taxon>Pterygota</taxon>
        <taxon>Neoptera</taxon>
        <taxon>Endopterygota</taxon>
        <taxon>Diptera</taxon>
        <taxon>Brachycera</taxon>
        <taxon>Muscomorpha</taxon>
        <taxon>Hippoboscoidea</taxon>
        <taxon>Glossinidae</taxon>
        <taxon>Glossina</taxon>
    </lineage>
</organism>
<feature type="domain" description="PH" evidence="3">
    <location>
        <begin position="970"/>
        <end position="1094"/>
    </location>
</feature>
<feature type="compositionally biased region" description="Basic and acidic residues" evidence="2">
    <location>
        <begin position="133"/>
        <end position="145"/>
    </location>
</feature>
<sequence>MTPAKGEQAAIDAPIQRTSKYLELTQEKRQRIRGKIFSLHDHSTVRNGANVLPPGRCVCVRFNADIDEAKGNASINYKQKCNSSYQSNDDITNDRNMKALYTSSVLLPERDLSNLGSGKSYQFLCSTTTSNAQRDKISKGEERGGNGKPKQVKWNSKGLQGRGFSIFKTTYEFHKKQQQHQLEQKDVLKENSFTAIDGERISNKIANQSNAEGRLNRSLEDKKMARVKPGLVSDTAALFEAQGKEETAQCQSQKDQIEVSVKERMRLFERNKNKSLALRTRLGAVSAQLSQSKKETQIKAACTTAKLPVVKANVDKKVRAKVVALLLASNENKTEDDIRKRREEDLQVLTNAFNKKNKFYGILRAAFQKPEKGADLRQESQSSSSATTLSMPPNVDFYAKQKPTNDPNDNEAQRIPISDRKLTYSDSPDFDSNKSFSHSEHSSGTPTTVSSLNTTNELKEVAEPLNSSKQESNRLEQKEFEDGDGESESNVGETETCEHDVSAMKVILNDEMLSVQRIDGKSLKARKTTMEEMCLYRPNSRNTESSSISFEVRMGSNNNLNKVFVYQADDNHDCARDEDDQEERNNTRLSWDSLGATTSPSFDFRESPMTKEKNQIDLSMRTAISSNRQAVNADNVSPHSCYAQAAEMELNANKENSNMITLLHAGSARSEDNRAPSTSLHETCCEHKQQVLQFDNDKTYNDYSDVDLMQVNEEGDDSRAIRQKSEKLLDEVFIQKYIIAQTSQALRLCSATTVLSGDMETVERERDLLVALNRRQACLNEVKRLGVEKTMHTLGAPRERGRVTVKEITLPLRQSYTQQLAFDTTPGHYLVCLLKCNEYVLATKALPTLPGLLAVKFPDILRVNGVNTDFNVTIEIYGMTAQCEALPHEVECRLNSKKKKTRKKKVNDNRVKISSVQSSSECPTNLVQYGLTTFTLREVQKTNWTLMQVTNASPLDGLVHMKVNCEMYVSVEHNGFLTICENVCDLGAWHRYYCHLSGTIINYWEYPDDNREKEPIGSIDLYSAVTQKVAIAPPDVCSRPNTIMLECHRSTREMEQASVRTASDEHKTTVRHLMSTDTKEECIAWCAYFNKALAVLRAWGLPQQ</sequence>
<evidence type="ECO:0000259" key="3">
    <source>
        <dbReference type="PROSITE" id="PS50003"/>
    </source>
</evidence>